<comment type="caution">
    <text evidence="1">The sequence shown here is derived from an EMBL/GenBank/DDBJ whole genome shotgun (WGS) entry which is preliminary data.</text>
</comment>
<name>A0A6L2ZYB2_9LACT</name>
<evidence type="ECO:0000313" key="1">
    <source>
        <dbReference type="EMBL" id="GFO52517.1"/>
    </source>
</evidence>
<dbReference type="RefSeq" id="WP_176490594.1">
    <property type="nucleotide sequence ID" value="NZ_BLXU01000012.1"/>
</dbReference>
<gene>
    <name evidence="1" type="primary">pi214</name>
    <name evidence="1" type="ORF">ikelab_17920</name>
</gene>
<dbReference type="EMBL" id="BLXU01000012">
    <property type="protein sequence ID" value="GFO52517.1"/>
    <property type="molecule type" value="Genomic_DNA"/>
</dbReference>
<proteinExistence type="predicted"/>
<accession>A0A6L2ZYB2</accession>
<protein>
    <submittedName>
        <fullName evidence="1">Uncharacterized protein</fullName>
    </submittedName>
</protein>
<dbReference type="AlphaFoldDB" id="A0A6L2ZYB2"/>
<sequence>MTEQFYDDNEKWAVTHKEMSGNFIEGGELGVCETHGCDIIGSKRPVMSYPKDSNGKVIGEPYPYLVRVCPMCNAEGIHNKTVKSVKDYISEFKAKKHIDLNKDIIVKYDFSDELSVVNTDKMVEWIVKKVGTQKKVKHLNVRKHVELAKNRASGDEARDKYMKQVHEIEQADLLIFDSLADFVNKDAEKALNVLFSVKDGCSIMILTIPESDSRLEQLPRRLKFRFDNAQIMQMSSIGKER</sequence>
<organism evidence="1 2">
    <name type="scientific">Lactococcus garvieae</name>
    <dbReference type="NCBI Taxonomy" id="1363"/>
    <lineage>
        <taxon>Bacteria</taxon>
        <taxon>Bacillati</taxon>
        <taxon>Bacillota</taxon>
        <taxon>Bacilli</taxon>
        <taxon>Lactobacillales</taxon>
        <taxon>Streptococcaceae</taxon>
        <taxon>Lactococcus</taxon>
    </lineage>
</organism>
<dbReference type="Proteomes" id="UP000504756">
    <property type="component" value="Unassembled WGS sequence"/>
</dbReference>
<evidence type="ECO:0000313" key="2">
    <source>
        <dbReference type="Proteomes" id="UP000504756"/>
    </source>
</evidence>
<reference evidence="1 2" key="1">
    <citation type="submission" date="2020-06" db="EMBL/GenBank/DDBJ databases">
        <title>Draft genome sequence of Lactic acid bacteria from Okinawan-style tofu.</title>
        <authorList>
            <person name="Takara I."/>
            <person name="Ikematsu S."/>
        </authorList>
    </citation>
    <scope>NUCLEOTIDE SEQUENCE [LARGE SCALE GENOMIC DNA]</scope>
    <source>
        <strain evidence="2">lg38</strain>
    </source>
</reference>